<organism evidence="2 3">
    <name type="scientific">Heyndrickxia camelliae</name>
    <dbReference type="NCBI Taxonomy" id="1707093"/>
    <lineage>
        <taxon>Bacteria</taxon>
        <taxon>Bacillati</taxon>
        <taxon>Bacillota</taxon>
        <taxon>Bacilli</taxon>
        <taxon>Bacillales</taxon>
        <taxon>Bacillaceae</taxon>
        <taxon>Heyndrickxia</taxon>
    </lineage>
</organism>
<reference evidence="2 3" key="1">
    <citation type="submission" date="2017-11" db="EMBL/GenBank/DDBJ databases">
        <title>Bacillus camelliae sp. nov., isolated from pu'er tea.</title>
        <authorList>
            <person name="Niu L."/>
        </authorList>
    </citation>
    <scope>NUCLEOTIDE SEQUENCE [LARGE SCALE GENOMIC DNA]</scope>
    <source>
        <strain evidence="2 3">7578-1</strain>
    </source>
</reference>
<keyword evidence="3" id="KW-1185">Reference proteome</keyword>
<feature type="coiled-coil region" evidence="1">
    <location>
        <begin position="319"/>
        <end position="360"/>
    </location>
</feature>
<dbReference type="EMBL" id="PIQO01000026">
    <property type="protein sequence ID" value="PKR82857.1"/>
    <property type="molecule type" value="Genomic_DNA"/>
</dbReference>
<comment type="caution">
    <text evidence="2">The sequence shown here is derived from an EMBL/GenBank/DDBJ whole genome shotgun (WGS) entry which is preliminary data.</text>
</comment>
<protein>
    <submittedName>
        <fullName evidence="2">Uncharacterized protein</fullName>
    </submittedName>
</protein>
<dbReference type="OrthoDB" id="2329786at2"/>
<accession>A0A2N3LE84</accession>
<dbReference type="AlphaFoldDB" id="A0A2N3LE84"/>
<dbReference type="RefSeq" id="WP_101356345.1">
    <property type="nucleotide sequence ID" value="NZ_PIQO01000026.1"/>
</dbReference>
<evidence type="ECO:0000313" key="3">
    <source>
        <dbReference type="Proteomes" id="UP000233440"/>
    </source>
</evidence>
<sequence length="470" mass="54038">MEKKKHVFNIQLNSISDTDNPTRKECEFILHDFEVSHNNAFISKETAQKTLHTLKDMPIVCQYFPVSEAGAKDDALGTHGVYLDEDRDTGDPIIGLNTIPIGVFTENAYITTIKDQNGNEKEVVAGKGILWASRFPNIIGLLKEWNDAGVNISSSMEILYDSYLFKDGVEEILSYVYEGHCVLNSEQRGNHSKVYPAYDVSKLNKLVAQAINQEVKEGEKMEKFKKVFELSHDDIRTKLYSELDPSLGERTYSWIADVFDTYFVANIYSYADGNEFDKYFKYNYSKSENDVTIDFDSKTEVFLKRNWEEVVPDEVQTQLNEKDSTISELKNQLNSLTNEKKQIEDKFNTASETIIQLNSQVEELKPFKNQVEEEQMTKALNEKKDFYSAKFKALNASDKFESEEVQKLVEKTVFETEEGQQAVLQLNTMLVDMVVVQKEEKSEDTVIREVSSKRENLIPTSDDFESRYSK</sequence>
<name>A0A2N3LE84_9BACI</name>
<gene>
    <name evidence="2" type="ORF">CWO92_21950</name>
</gene>
<proteinExistence type="predicted"/>
<keyword evidence="1" id="KW-0175">Coiled coil</keyword>
<evidence type="ECO:0000256" key="1">
    <source>
        <dbReference type="SAM" id="Coils"/>
    </source>
</evidence>
<evidence type="ECO:0000313" key="2">
    <source>
        <dbReference type="EMBL" id="PKR82857.1"/>
    </source>
</evidence>
<dbReference type="Proteomes" id="UP000233440">
    <property type="component" value="Unassembled WGS sequence"/>
</dbReference>